<evidence type="ECO:0000256" key="13">
    <source>
        <dbReference type="RuleBase" id="RU003785"/>
    </source>
</evidence>
<feature type="binding site" evidence="10">
    <location>
        <begin position="33"/>
        <end position="38"/>
    </location>
    <ligand>
        <name>substrate</name>
    </ligand>
</feature>
<keyword evidence="6 10" id="KW-0547">Nucleotide-binding</keyword>
<dbReference type="Proteomes" id="UP000710385">
    <property type="component" value="Unassembled WGS sequence"/>
</dbReference>
<dbReference type="InterPro" id="IPR018022">
    <property type="entry name" value="IPT"/>
</dbReference>
<dbReference type="GO" id="GO:0005524">
    <property type="term" value="F:ATP binding"/>
    <property type="evidence" value="ECO:0007669"/>
    <property type="project" value="UniProtKB-UniRule"/>
</dbReference>
<dbReference type="PANTHER" id="PTHR11088">
    <property type="entry name" value="TRNA DIMETHYLALLYLTRANSFERASE"/>
    <property type="match status" value="1"/>
</dbReference>
<evidence type="ECO:0000256" key="6">
    <source>
        <dbReference type="ARBA" id="ARBA00022741"/>
    </source>
</evidence>
<organism evidence="14 15">
    <name type="scientific">candidate division WWE3 bacterium</name>
    <dbReference type="NCBI Taxonomy" id="2053526"/>
    <lineage>
        <taxon>Bacteria</taxon>
        <taxon>Katanobacteria</taxon>
    </lineage>
</organism>
<evidence type="ECO:0000256" key="10">
    <source>
        <dbReference type="HAMAP-Rule" id="MF_00185"/>
    </source>
</evidence>
<dbReference type="EMBL" id="JABTTY010000001">
    <property type="protein sequence ID" value="MBE7525389.1"/>
    <property type="molecule type" value="Genomic_DNA"/>
</dbReference>
<keyword evidence="7 10" id="KW-0067">ATP-binding</keyword>
<feature type="site" description="Interaction with substrate tRNA" evidence="10">
    <location>
        <position position="132"/>
    </location>
</feature>
<dbReference type="Gene3D" id="1.10.20.140">
    <property type="match status" value="1"/>
</dbReference>
<evidence type="ECO:0000256" key="4">
    <source>
        <dbReference type="ARBA" id="ARBA00022679"/>
    </source>
</evidence>
<protein>
    <recommendedName>
        <fullName evidence="10">tRNA dimethylallyltransferase</fullName>
        <ecNumber evidence="10">2.5.1.75</ecNumber>
    </recommendedName>
    <alternativeName>
        <fullName evidence="10">Dimethylallyl diphosphate:tRNA dimethylallyltransferase</fullName>
        <shortName evidence="10">DMAPP:tRNA dimethylallyltransferase</shortName>
        <shortName evidence="10">DMATase</shortName>
    </alternativeName>
    <alternativeName>
        <fullName evidence="10">Isopentenyl-diphosphate:tRNA isopentenyltransferase</fullName>
        <shortName evidence="10">IPP transferase</shortName>
        <shortName evidence="10">IPPT</shortName>
        <shortName evidence="10">IPTase</shortName>
    </alternativeName>
</protein>
<dbReference type="PANTHER" id="PTHR11088:SF60">
    <property type="entry name" value="TRNA DIMETHYLALLYLTRANSFERASE"/>
    <property type="match status" value="1"/>
</dbReference>
<evidence type="ECO:0000256" key="2">
    <source>
        <dbReference type="ARBA" id="ARBA00003213"/>
    </source>
</evidence>
<dbReference type="GO" id="GO:0006400">
    <property type="term" value="P:tRNA modification"/>
    <property type="evidence" value="ECO:0007669"/>
    <property type="project" value="TreeGrafter"/>
</dbReference>
<comment type="similarity">
    <text evidence="3 10 13">Belongs to the IPP transferase family.</text>
</comment>
<evidence type="ECO:0000256" key="8">
    <source>
        <dbReference type="ARBA" id="ARBA00022842"/>
    </source>
</evidence>
<proteinExistence type="inferred from homology"/>
<keyword evidence="8 10" id="KW-0460">Magnesium</keyword>
<evidence type="ECO:0000313" key="15">
    <source>
        <dbReference type="Proteomes" id="UP000710385"/>
    </source>
</evidence>
<comment type="subunit">
    <text evidence="10">Monomer.</text>
</comment>
<comment type="caution">
    <text evidence="10">Lacks conserved residue(s) required for the propagation of feature annotation.</text>
</comment>
<evidence type="ECO:0000256" key="1">
    <source>
        <dbReference type="ARBA" id="ARBA00001946"/>
    </source>
</evidence>
<dbReference type="EC" id="2.5.1.75" evidence="10"/>
<comment type="catalytic activity">
    <reaction evidence="9 10 11">
        <text>adenosine(37) in tRNA + dimethylallyl diphosphate = N(6)-dimethylallyladenosine(37) in tRNA + diphosphate</text>
        <dbReference type="Rhea" id="RHEA:26482"/>
        <dbReference type="Rhea" id="RHEA-COMP:10162"/>
        <dbReference type="Rhea" id="RHEA-COMP:10375"/>
        <dbReference type="ChEBI" id="CHEBI:33019"/>
        <dbReference type="ChEBI" id="CHEBI:57623"/>
        <dbReference type="ChEBI" id="CHEBI:74411"/>
        <dbReference type="ChEBI" id="CHEBI:74415"/>
        <dbReference type="EC" id="2.5.1.75"/>
    </reaction>
</comment>
<comment type="function">
    <text evidence="2 10 12">Catalyzes the transfer of a dimethylallyl group onto the adenine at position 37 in tRNAs that read codons beginning with uridine, leading to the formation of N6-(dimethylallyl)adenosine (i(6)A).</text>
</comment>
<dbReference type="Pfam" id="PF01715">
    <property type="entry name" value="IPPT"/>
    <property type="match status" value="1"/>
</dbReference>
<dbReference type="Gene3D" id="3.40.50.300">
    <property type="entry name" value="P-loop containing nucleotide triphosphate hydrolases"/>
    <property type="match status" value="1"/>
</dbReference>
<dbReference type="AlphaFoldDB" id="A0A928TSM5"/>
<evidence type="ECO:0000256" key="3">
    <source>
        <dbReference type="ARBA" id="ARBA00005842"/>
    </source>
</evidence>
<comment type="cofactor">
    <cofactor evidence="1 10">
        <name>Mg(2+)</name>
        <dbReference type="ChEBI" id="CHEBI:18420"/>
    </cofactor>
</comment>
<dbReference type="GO" id="GO:0052381">
    <property type="term" value="F:tRNA dimethylallyltransferase activity"/>
    <property type="evidence" value="ECO:0007669"/>
    <property type="project" value="UniProtKB-UniRule"/>
</dbReference>
<dbReference type="NCBIfam" id="TIGR00174">
    <property type="entry name" value="miaA"/>
    <property type="match status" value="1"/>
</dbReference>
<feature type="site" description="Interaction with substrate tRNA" evidence="10">
    <location>
        <position position="155"/>
    </location>
</feature>
<dbReference type="InterPro" id="IPR039657">
    <property type="entry name" value="Dimethylallyltransferase"/>
</dbReference>
<evidence type="ECO:0000256" key="11">
    <source>
        <dbReference type="RuleBase" id="RU003783"/>
    </source>
</evidence>
<gene>
    <name evidence="10 14" type="primary">miaA</name>
    <name evidence="14" type="ORF">HS096_03320</name>
</gene>
<feature type="binding site" evidence="10">
    <location>
        <begin position="31"/>
        <end position="38"/>
    </location>
    <ligand>
        <name>ATP</name>
        <dbReference type="ChEBI" id="CHEBI:30616"/>
    </ligand>
</feature>
<comment type="caution">
    <text evidence="14">The sequence shown here is derived from an EMBL/GenBank/DDBJ whole genome shotgun (WGS) entry which is preliminary data.</text>
</comment>
<name>A0A928TSM5_UNCKA</name>
<evidence type="ECO:0000256" key="9">
    <source>
        <dbReference type="ARBA" id="ARBA00049563"/>
    </source>
</evidence>
<evidence type="ECO:0000313" key="14">
    <source>
        <dbReference type="EMBL" id="MBE7525389.1"/>
    </source>
</evidence>
<dbReference type="HAMAP" id="MF_00185">
    <property type="entry name" value="IPP_trans"/>
    <property type="match status" value="1"/>
</dbReference>
<keyword evidence="5 10" id="KW-0819">tRNA processing</keyword>
<dbReference type="SUPFAM" id="SSF52540">
    <property type="entry name" value="P-loop containing nucleoside triphosphate hydrolases"/>
    <property type="match status" value="1"/>
</dbReference>
<dbReference type="InterPro" id="IPR027417">
    <property type="entry name" value="P-loop_NTPase"/>
</dbReference>
<keyword evidence="4 10" id="KW-0808">Transferase</keyword>
<reference evidence="14" key="1">
    <citation type="submission" date="2020-05" db="EMBL/GenBank/DDBJ databases">
        <title>High-Quality Genomes of Partial-Nitritation/Anammox System by Hierarchical Clustering Based Hybrid Assembly.</title>
        <authorList>
            <person name="Liu L."/>
            <person name="Wang Y."/>
            <person name="Che Y."/>
            <person name="Chen Y."/>
            <person name="Xia Y."/>
            <person name="Luo R."/>
            <person name="Cheng S.H."/>
            <person name="Zheng C."/>
            <person name="Zhang T."/>
        </authorList>
    </citation>
    <scope>NUCLEOTIDE SEQUENCE</scope>
    <source>
        <strain evidence="14">H1_PAT1</strain>
    </source>
</reference>
<accession>A0A928TSM5</accession>
<sequence>MRPRSPKKQTSRTRRKVSRLHALPRVLFVVGPTASGKTDLAITLAKEFDGEIINADARQIYRGLTIGTGKPKGRRGVWEGKKAYIVQGVPHYLMDFLPPEEPFSAPEWRTSALKAIRGITARRHLPIVVGGTGLYLSSLIDHFQFPEVKAQPGLRLEYERKPLDDLVRLLLAVDPDSGNIVDLKNKRRVIRALEVVTFSGKKFSEARRLGEPLVEALQIGIVRSKEELYSRIHVSIEHMLEEGLIEEVRTLIKKGVSVDSPGMTAIGYRDFVRYLRGECSLDEIIENFKQKTRQYARRQWTWFKKDDRIRWVTDDAEAGRIVREWLGESRRSTRRSSPRVS</sequence>
<evidence type="ECO:0000256" key="12">
    <source>
        <dbReference type="RuleBase" id="RU003784"/>
    </source>
</evidence>
<evidence type="ECO:0000256" key="7">
    <source>
        <dbReference type="ARBA" id="ARBA00022840"/>
    </source>
</evidence>
<evidence type="ECO:0000256" key="5">
    <source>
        <dbReference type="ARBA" id="ARBA00022694"/>
    </source>
</evidence>